<dbReference type="OrthoDB" id="2990659at2"/>
<name>A0A285UI77_9BACL</name>
<gene>
    <name evidence="1" type="ORF">SAMN05877842_110123</name>
</gene>
<evidence type="ECO:0000313" key="1">
    <source>
        <dbReference type="EMBL" id="SOC41512.1"/>
    </source>
</evidence>
<proteinExistence type="predicted"/>
<protein>
    <submittedName>
        <fullName evidence="1">Uncharacterized protein</fullName>
    </submittedName>
</protein>
<dbReference type="RefSeq" id="WP_097150154.1">
    <property type="nucleotide sequence ID" value="NZ_OBQC01000010.1"/>
</dbReference>
<reference evidence="2" key="1">
    <citation type="submission" date="2017-08" db="EMBL/GenBank/DDBJ databases">
        <authorList>
            <person name="Varghese N."/>
            <person name="Submissions S."/>
        </authorList>
    </citation>
    <scope>NUCLEOTIDE SEQUENCE [LARGE SCALE GENOMIC DNA]</scope>
    <source>
        <strain evidence="2">JC23</strain>
    </source>
</reference>
<organism evidence="1 2">
    <name type="scientific">Ureibacillus acetophenoni</name>
    <dbReference type="NCBI Taxonomy" id="614649"/>
    <lineage>
        <taxon>Bacteria</taxon>
        <taxon>Bacillati</taxon>
        <taxon>Bacillota</taxon>
        <taxon>Bacilli</taxon>
        <taxon>Bacillales</taxon>
        <taxon>Caryophanaceae</taxon>
        <taxon>Ureibacillus</taxon>
    </lineage>
</organism>
<dbReference type="EMBL" id="OBQC01000010">
    <property type="protein sequence ID" value="SOC41512.1"/>
    <property type="molecule type" value="Genomic_DNA"/>
</dbReference>
<accession>A0A285UI77</accession>
<keyword evidence="2" id="KW-1185">Reference proteome</keyword>
<dbReference type="AlphaFoldDB" id="A0A285UI77"/>
<dbReference type="Proteomes" id="UP000219252">
    <property type="component" value="Unassembled WGS sequence"/>
</dbReference>
<sequence>MSNNWGAVHQYKDTNRYLFLMVDKLIKWNYNQPLTDAEVDYFTHLSADFSRTANLLLSNGYEFNVHREWKYRIDDIERYINDYLYGSTLSEVDIEDLNQALYATKFITMDLKEIRSDRDFYKAMHDEHHEMVERVKERLAMKY</sequence>
<evidence type="ECO:0000313" key="2">
    <source>
        <dbReference type="Proteomes" id="UP000219252"/>
    </source>
</evidence>